<name>A0AAW4PNY5_9EURY</name>
<evidence type="ECO:0000256" key="2">
    <source>
        <dbReference type="ARBA" id="ARBA00022801"/>
    </source>
</evidence>
<dbReference type="InterPro" id="IPR000086">
    <property type="entry name" value="NUDIX_hydrolase_dom"/>
</dbReference>
<dbReference type="AlphaFoldDB" id="A0AAW4PNY5"/>
<dbReference type="Proteomes" id="UP001430377">
    <property type="component" value="Unassembled WGS sequence"/>
</dbReference>
<gene>
    <name evidence="5" type="ORF">EGH21_03575</name>
</gene>
<feature type="compositionally biased region" description="Basic and acidic residues" evidence="3">
    <location>
        <begin position="130"/>
        <end position="141"/>
    </location>
</feature>
<dbReference type="CDD" id="cd04699">
    <property type="entry name" value="NUDIX_MutT_Nudt1"/>
    <property type="match status" value="1"/>
</dbReference>
<dbReference type="EMBL" id="RKLR01000001">
    <property type="protein sequence ID" value="MBX0322107.1"/>
    <property type="molecule type" value="Genomic_DNA"/>
</dbReference>
<reference evidence="5 6" key="1">
    <citation type="submission" date="2021-06" db="EMBL/GenBank/DDBJ databases">
        <title>Halomicroarcula sp. a new haloarchaeum isolated from saline soil.</title>
        <authorList>
            <person name="Duran-Viseras A."/>
            <person name="Sanchez-Porro C."/>
            <person name="Ventosa A."/>
        </authorList>
    </citation>
    <scope>NUCLEOTIDE SEQUENCE [LARGE SCALE GENOMIC DNA]</scope>
    <source>
        <strain evidence="5 6">F13</strain>
    </source>
</reference>
<comment type="caution">
    <text evidence="5">The sequence shown here is derived from an EMBL/GenBank/DDBJ whole genome shotgun (WGS) entry which is preliminary data.</text>
</comment>
<evidence type="ECO:0000313" key="5">
    <source>
        <dbReference type="EMBL" id="MBX0322107.1"/>
    </source>
</evidence>
<dbReference type="Pfam" id="PF00293">
    <property type="entry name" value="NUDIX"/>
    <property type="match status" value="1"/>
</dbReference>
<dbReference type="InterPro" id="IPR020476">
    <property type="entry name" value="Nudix_hydrolase"/>
</dbReference>
<dbReference type="PROSITE" id="PS00893">
    <property type="entry name" value="NUDIX_BOX"/>
    <property type="match status" value="1"/>
</dbReference>
<evidence type="ECO:0000256" key="3">
    <source>
        <dbReference type="SAM" id="MobiDB-lite"/>
    </source>
</evidence>
<accession>A0AAW4PNY5</accession>
<evidence type="ECO:0000256" key="1">
    <source>
        <dbReference type="ARBA" id="ARBA00001946"/>
    </source>
</evidence>
<keyword evidence="2" id="KW-0378">Hydrolase</keyword>
<evidence type="ECO:0000313" key="6">
    <source>
        <dbReference type="Proteomes" id="UP001430377"/>
    </source>
</evidence>
<dbReference type="PANTHER" id="PTHR43046">
    <property type="entry name" value="GDP-MANNOSE MANNOSYL HYDROLASE"/>
    <property type="match status" value="1"/>
</dbReference>
<dbReference type="GO" id="GO:0016787">
    <property type="term" value="F:hydrolase activity"/>
    <property type="evidence" value="ECO:0007669"/>
    <property type="project" value="UniProtKB-KW"/>
</dbReference>
<comment type="cofactor">
    <cofactor evidence="1">
        <name>Mg(2+)</name>
        <dbReference type="ChEBI" id="CHEBI:18420"/>
    </cofactor>
</comment>
<proteinExistence type="predicted"/>
<dbReference type="InterPro" id="IPR020084">
    <property type="entry name" value="NUDIX_hydrolase_CS"/>
</dbReference>
<dbReference type="PRINTS" id="PR00502">
    <property type="entry name" value="NUDIXFAMILY"/>
</dbReference>
<feature type="domain" description="Nudix hydrolase" evidence="4">
    <location>
        <begin position="7"/>
        <end position="130"/>
    </location>
</feature>
<dbReference type="SUPFAM" id="SSF55811">
    <property type="entry name" value="Nudix"/>
    <property type="match status" value="1"/>
</dbReference>
<sequence>MDEQFLEATVSVRGVVCRPDGRVLTVRRSSDGGWELPGGRIRDGEAVTQCLRREVEEETGLSVTVHDPVHTVTWHNEAGDGRLAVYYRCTTGRADVVLSHEHTEFEWLPEADACERLSEPQTTAASRALARSESRPAERVD</sequence>
<protein>
    <submittedName>
        <fullName evidence="5">NUDIX domain-containing protein</fullName>
    </submittedName>
</protein>
<dbReference type="PROSITE" id="PS51462">
    <property type="entry name" value="NUDIX"/>
    <property type="match status" value="1"/>
</dbReference>
<dbReference type="InterPro" id="IPR015797">
    <property type="entry name" value="NUDIX_hydrolase-like_dom_sf"/>
</dbReference>
<keyword evidence="6" id="KW-1185">Reference proteome</keyword>
<feature type="region of interest" description="Disordered" evidence="3">
    <location>
        <begin position="117"/>
        <end position="141"/>
    </location>
</feature>
<evidence type="ECO:0000259" key="4">
    <source>
        <dbReference type="PROSITE" id="PS51462"/>
    </source>
</evidence>
<dbReference type="Gene3D" id="3.90.79.10">
    <property type="entry name" value="Nucleoside Triphosphate Pyrophosphohydrolase"/>
    <property type="match status" value="1"/>
</dbReference>
<dbReference type="PANTHER" id="PTHR43046:SF14">
    <property type="entry name" value="MUTT_NUDIX FAMILY PROTEIN"/>
    <property type="match status" value="1"/>
</dbReference>
<organism evidence="5 6">
    <name type="scientific">Haloarcula rubra</name>
    <dbReference type="NCBI Taxonomy" id="2487747"/>
    <lineage>
        <taxon>Archaea</taxon>
        <taxon>Methanobacteriati</taxon>
        <taxon>Methanobacteriota</taxon>
        <taxon>Stenosarchaea group</taxon>
        <taxon>Halobacteria</taxon>
        <taxon>Halobacteriales</taxon>
        <taxon>Haloarculaceae</taxon>
        <taxon>Haloarcula</taxon>
    </lineage>
</organism>
<dbReference type="RefSeq" id="WP_220617085.1">
    <property type="nucleotide sequence ID" value="NZ_RKLR01000001.1"/>
</dbReference>